<dbReference type="Proteomes" id="UP000076630">
    <property type="component" value="Unassembled WGS sequence"/>
</dbReference>
<evidence type="ECO:0000256" key="4">
    <source>
        <dbReference type="ARBA" id="ARBA00047686"/>
    </source>
</evidence>
<dbReference type="InterPro" id="IPR029054">
    <property type="entry name" value="dUTPase-like"/>
</dbReference>
<comment type="caution">
    <text evidence="6">The sequence shown here is derived from an EMBL/GenBank/DDBJ whole genome shotgun (WGS) entry which is preliminary data.</text>
</comment>
<dbReference type="PANTHER" id="PTHR11241">
    <property type="entry name" value="DEOXYURIDINE 5'-TRIPHOSPHATE NUCLEOTIDOHYDROLASE"/>
    <property type="match status" value="1"/>
</dbReference>
<dbReference type="RefSeq" id="WP_038985330.1">
    <property type="nucleotide sequence ID" value="NZ_JWJO01000012.1"/>
</dbReference>
<evidence type="ECO:0000259" key="5">
    <source>
        <dbReference type="Pfam" id="PF00692"/>
    </source>
</evidence>
<dbReference type="InterPro" id="IPR008181">
    <property type="entry name" value="dUTPase"/>
</dbReference>
<gene>
    <name evidence="6" type="ORF">AV926_14155</name>
</gene>
<evidence type="ECO:0000313" key="7">
    <source>
        <dbReference type="Proteomes" id="UP000076630"/>
    </source>
</evidence>
<evidence type="ECO:0000313" key="6">
    <source>
        <dbReference type="EMBL" id="KZE77512.1"/>
    </source>
</evidence>
<feature type="domain" description="dUTPase-like" evidence="5">
    <location>
        <begin position="138"/>
        <end position="180"/>
    </location>
</feature>
<comment type="similarity">
    <text evidence="1">Belongs to the dUTPase family.</text>
</comment>
<dbReference type="OrthoDB" id="9809956at2"/>
<reference evidence="6 7" key="1">
    <citation type="submission" date="2016-01" db="EMBL/GenBank/DDBJ databases">
        <title>Whole genome sequencing of Myroides marinus L41.</title>
        <authorList>
            <person name="Hong K.W."/>
        </authorList>
    </citation>
    <scope>NUCLEOTIDE SEQUENCE [LARGE SCALE GENOMIC DNA]</scope>
    <source>
        <strain evidence="6 7">L41</strain>
    </source>
</reference>
<sequence length="181" mass="20910">MENRDPQPAYKPKAVVLKTMREINPQTNDKQRFPRKATPLAAGRDLFVMDIEQPTPNFVIVKLGLRFQPPPNYKVVFVPRSSFTKTNWIMQNSPSQGDPDFTGEYQLRFRAIPIGYNLKNAVRNLFSTRKRPELIYEPFPYKLGERCAQMFLERIIKLSFEEVEDFESTERGNGGFGSTGN</sequence>
<keyword evidence="7" id="KW-1185">Reference proteome</keyword>
<evidence type="ECO:0000256" key="1">
    <source>
        <dbReference type="ARBA" id="ARBA00006581"/>
    </source>
</evidence>
<keyword evidence="3" id="KW-0546">Nucleotide metabolism</keyword>
<dbReference type="GO" id="GO:0006226">
    <property type="term" value="P:dUMP biosynthetic process"/>
    <property type="evidence" value="ECO:0007669"/>
    <property type="project" value="InterPro"/>
</dbReference>
<accession>A0A165R034</accession>
<protein>
    <recommendedName>
        <fullName evidence="2">dUTP diphosphatase</fullName>
        <ecNumber evidence="2">3.6.1.23</ecNumber>
    </recommendedName>
</protein>
<dbReference type="EC" id="3.6.1.23" evidence="2"/>
<evidence type="ECO:0000256" key="3">
    <source>
        <dbReference type="ARBA" id="ARBA00023080"/>
    </source>
</evidence>
<dbReference type="PANTHER" id="PTHR11241:SF0">
    <property type="entry name" value="DEOXYURIDINE 5'-TRIPHOSPHATE NUCLEOTIDOHYDROLASE"/>
    <property type="match status" value="1"/>
</dbReference>
<dbReference type="EMBL" id="LQNU01000070">
    <property type="protein sequence ID" value="KZE77512.1"/>
    <property type="molecule type" value="Genomic_DNA"/>
</dbReference>
<dbReference type="GO" id="GO:0004170">
    <property type="term" value="F:dUTP diphosphatase activity"/>
    <property type="evidence" value="ECO:0007669"/>
    <property type="project" value="UniProtKB-EC"/>
</dbReference>
<dbReference type="AlphaFoldDB" id="A0A165R034"/>
<dbReference type="GO" id="GO:0046081">
    <property type="term" value="P:dUTP catabolic process"/>
    <property type="evidence" value="ECO:0007669"/>
    <property type="project" value="InterPro"/>
</dbReference>
<dbReference type="SUPFAM" id="SSF51283">
    <property type="entry name" value="dUTPase-like"/>
    <property type="match status" value="1"/>
</dbReference>
<dbReference type="Pfam" id="PF00692">
    <property type="entry name" value="dUTPase"/>
    <property type="match status" value="1"/>
</dbReference>
<organism evidence="6 7">
    <name type="scientific">Myroides marinus</name>
    <dbReference type="NCBI Taxonomy" id="703342"/>
    <lineage>
        <taxon>Bacteria</taxon>
        <taxon>Pseudomonadati</taxon>
        <taxon>Bacteroidota</taxon>
        <taxon>Flavobacteriia</taxon>
        <taxon>Flavobacteriales</taxon>
        <taxon>Flavobacteriaceae</taxon>
        <taxon>Myroides</taxon>
    </lineage>
</organism>
<name>A0A165R034_9FLAO</name>
<dbReference type="Gene3D" id="2.70.40.10">
    <property type="match status" value="1"/>
</dbReference>
<comment type="catalytic activity">
    <reaction evidence="4">
        <text>dUTP + H2O = dUMP + diphosphate + H(+)</text>
        <dbReference type="Rhea" id="RHEA:10248"/>
        <dbReference type="ChEBI" id="CHEBI:15377"/>
        <dbReference type="ChEBI" id="CHEBI:15378"/>
        <dbReference type="ChEBI" id="CHEBI:33019"/>
        <dbReference type="ChEBI" id="CHEBI:61555"/>
        <dbReference type="ChEBI" id="CHEBI:246422"/>
        <dbReference type="EC" id="3.6.1.23"/>
    </reaction>
</comment>
<evidence type="ECO:0000256" key="2">
    <source>
        <dbReference type="ARBA" id="ARBA00012379"/>
    </source>
</evidence>
<dbReference type="GO" id="GO:0000287">
    <property type="term" value="F:magnesium ion binding"/>
    <property type="evidence" value="ECO:0007669"/>
    <property type="project" value="InterPro"/>
</dbReference>
<proteinExistence type="inferred from homology"/>
<dbReference type="InterPro" id="IPR036157">
    <property type="entry name" value="dUTPase-like_sf"/>
</dbReference>